<dbReference type="InterPro" id="IPR019951">
    <property type="entry name" value="F420_OxRdatse_Rv3520c_pred"/>
</dbReference>
<dbReference type="InterPro" id="IPR011251">
    <property type="entry name" value="Luciferase-like_dom"/>
</dbReference>
<dbReference type="InterPro" id="IPR036661">
    <property type="entry name" value="Luciferase-like_sf"/>
</dbReference>
<dbReference type="NCBIfam" id="TIGR03559">
    <property type="entry name" value="F420_Rv3520c"/>
    <property type="match status" value="1"/>
</dbReference>
<sequence>MHISTPLNYATDPQTAATQARELEAAGVDRIWIPEAYGFDAVSLLGYLAASTSTVELASGILNTFSRTPALLAQTAAGLDALSGGRFVLGLGASGPQVIEGFHGVPYARPVTRMKEIIQICRAAWRRERLVHDGDVFTLPLPSDQGTGLGKPLKIINHLKRSDIPIYIAALGPRSVEETAATCEGWLPFLVYPERMDQVWGDAIRAGLARRDDTLGELDVVAGGLVAIGDDAAQYRELARPMAALYIGGMGARGKNFYNDVCRDYGFADEATAVQDAYLDGRKEEAAGLLPDELITNTTLCGDEAYVVDRLAAYSDAGVTSLNVTPVGGEPATVLGRLRELAEHA</sequence>
<name>A0A381Q496_9ZZZZ</name>
<dbReference type="Gene3D" id="3.20.20.30">
    <property type="entry name" value="Luciferase-like domain"/>
    <property type="match status" value="1"/>
</dbReference>
<dbReference type="AlphaFoldDB" id="A0A381Q496"/>
<dbReference type="PANTHER" id="PTHR43244:SF1">
    <property type="entry name" value="5,10-METHYLENETETRAHYDROMETHANOPTERIN REDUCTASE"/>
    <property type="match status" value="1"/>
</dbReference>
<evidence type="ECO:0000256" key="1">
    <source>
        <dbReference type="ARBA" id="ARBA00023002"/>
    </source>
</evidence>
<dbReference type="GO" id="GO:0016705">
    <property type="term" value="F:oxidoreductase activity, acting on paired donors, with incorporation or reduction of molecular oxygen"/>
    <property type="evidence" value="ECO:0007669"/>
    <property type="project" value="InterPro"/>
</dbReference>
<feature type="domain" description="Luciferase-like" evidence="2">
    <location>
        <begin position="5"/>
        <end position="320"/>
    </location>
</feature>
<accession>A0A381Q496</accession>
<dbReference type="InterPro" id="IPR050564">
    <property type="entry name" value="F420-G6PD/mer"/>
</dbReference>
<evidence type="ECO:0000313" key="3">
    <source>
        <dbReference type="EMBL" id="SUZ73139.1"/>
    </source>
</evidence>
<protein>
    <recommendedName>
        <fullName evidence="2">Luciferase-like domain-containing protein</fullName>
    </recommendedName>
</protein>
<organism evidence="3">
    <name type="scientific">marine metagenome</name>
    <dbReference type="NCBI Taxonomy" id="408172"/>
    <lineage>
        <taxon>unclassified sequences</taxon>
        <taxon>metagenomes</taxon>
        <taxon>ecological metagenomes</taxon>
    </lineage>
</organism>
<reference evidence="3" key="1">
    <citation type="submission" date="2018-05" db="EMBL/GenBank/DDBJ databases">
        <authorList>
            <person name="Lanie J.A."/>
            <person name="Ng W.-L."/>
            <person name="Kazmierczak K.M."/>
            <person name="Andrzejewski T.M."/>
            <person name="Davidsen T.M."/>
            <person name="Wayne K.J."/>
            <person name="Tettelin H."/>
            <person name="Glass J.I."/>
            <person name="Rusch D."/>
            <person name="Podicherti R."/>
            <person name="Tsui H.-C.T."/>
            <person name="Winkler M.E."/>
        </authorList>
    </citation>
    <scope>NUCLEOTIDE SEQUENCE</scope>
</reference>
<dbReference type="PANTHER" id="PTHR43244">
    <property type="match status" value="1"/>
</dbReference>
<dbReference type="CDD" id="cd01097">
    <property type="entry name" value="Tetrahydromethanopterin_reductase"/>
    <property type="match status" value="1"/>
</dbReference>
<dbReference type="EMBL" id="UINC01001169">
    <property type="protein sequence ID" value="SUZ73139.1"/>
    <property type="molecule type" value="Genomic_DNA"/>
</dbReference>
<dbReference type="Pfam" id="PF00296">
    <property type="entry name" value="Bac_luciferase"/>
    <property type="match status" value="1"/>
</dbReference>
<gene>
    <name evidence="3" type="ORF">METZ01_LOCUS25993</name>
</gene>
<keyword evidence="1" id="KW-0560">Oxidoreductase</keyword>
<proteinExistence type="predicted"/>
<evidence type="ECO:0000259" key="2">
    <source>
        <dbReference type="Pfam" id="PF00296"/>
    </source>
</evidence>
<dbReference type="SUPFAM" id="SSF51679">
    <property type="entry name" value="Bacterial luciferase-like"/>
    <property type="match status" value="1"/>
</dbReference>